<feature type="domain" description="ABM" evidence="2">
    <location>
        <begin position="133"/>
        <end position="226"/>
    </location>
</feature>
<dbReference type="InterPro" id="IPR007138">
    <property type="entry name" value="ABM_dom"/>
</dbReference>
<name>A0ABY4DQA4_9NEIS</name>
<dbReference type="PROSITE" id="PS51725">
    <property type="entry name" value="ABM"/>
    <property type="match status" value="2"/>
</dbReference>
<keyword evidence="3" id="KW-0503">Monooxygenase</keyword>
<reference evidence="3 4" key="1">
    <citation type="journal article" date="2022" name="Res Sq">
        <title>Evolution of multicellular longitudinally dividing oral cavity symbionts (Neisseriaceae).</title>
        <authorList>
            <person name="Nyongesa S."/>
            <person name="Weber P."/>
            <person name="Bernet E."/>
            <person name="Pullido F."/>
            <person name="Nieckarz M."/>
            <person name="Delaby M."/>
            <person name="Nieves C."/>
            <person name="Viehboeck T."/>
            <person name="Krause N."/>
            <person name="Rivera-Millot A."/>
            <person name="Nakamura A."/>
            <person name="Vischer N."/>
            <person name="VanNieuwenhze M."/>
            <person name="Brun Y."/>
            <person name="Cava F."/>
            <person name="Bulgheresi S."/>
            <person name="Veyrier F."/>
        </authorList>
    </citation>
    <scope>NUCLEOTIDE SEQUENCE [LARGE SCALE GENOMIC DNA]</scope>
    <source>
        <strain evidence="3 4">CCUG 63373m</strain>
    </source>
</reference>
<dbReference type="Pfam" id="PF03992">
    <property type="entry name" value="ABM"/>
    <property type="match status" value="2"/>
</dbReference>
<feature type="domain" description="ABM" evidence="2">
    <location>
        <begin position="24"/>
        <end position="113"/>
    </location>
</feature>
<dbReference type="GO" id="GO:0004497">
    <property type="term" value="F:monooxygenase activity"/>
    <property type="evidence" value="ECO:0007669"/>
    <property type="project" value="UniProtKB-KW"/>
</dbReference>
<gene>
    <name evidence="3" type="ORF">LVJ83_08790</name>
</gene>
<dbReference type="InterPro" id="IPR011008">
    <property type="entry name" value="Dimeric_a/b-barrel"/>
</dbReference>
<keyword evidence="1" id="KW-0732">Signal</keyword>
<dbReference type="RefSeq" id="WP_244784140.1">
    <property type="nucleotide sequence ID" value="NZ_CP091508.1"/>
</dbReference>
<keyword evidence="4" id="KW-1185">Reference proteome</keyword>
<dbReference type="InterPro" id="IPR050744">
    <property type="entry name" value="AI-2_Isomerase_LsrG"/>
</dbReference>
<dbReference type="Proteomes" id="UP000829817">
    <property type="component" value="Chromosome"/>
</dbReference>
<feature type="chain" id="PRO_5045346147" evidence="1">
    <location>
        <begin position="22"/>
        <end position="241"/>
    </location>
</feature>
<keyword evidence="3" id="KW-0560">Oxidoreductase</keyword>
<proteinExistence type="predicted"/>
<dbReference type="PANTHER" id="PTHR33336">
    <property type="entry name" value="QUINOL MONOOXYGENASE YGIN-RELATED"/>
    <property type="match status" value="1"/>
</dbReference>
<dbReference type="SUPFAM" id="SSF54909">
    <property type="entry name" value="Dimeric alpha+beta barrel"/>
    <property type="match status" value="2"/>
</dbReference>
<evidence type="ECO:0000313" key="4">
    <source>
        <dbReference type="Proteomes" id="UP000829817"/>
    </source>
</evidence>
<evidence type="ECO:0000259" key="2">
    <source>
        <dbReference type="PROSITE" id="PS51725"/>
    </source>
</evidence>
<dbReference type="EMBL" id="CP091508">
    <property type="protein sequence ID" value="UOO81071.1"/>
    <property type="molecule type" value="Genomic_DNA"/>
</dbReference>
<sequence>MKRLKTLISAAALSAAVAAQAAPVVNLFELGVQPGRPAEYNKVGENNIRQSINGEPGTLVMHALRHADDANLAYMFEIYADESAYQAHLKSPQYQHFLQQSPHILTEHKKRIGLVPQFLGEKTAPLRLTENMQVNLVTVTLKPEAAAAFAAVVLPEMAQSLKVEDGVLAMYAATDQAEPLKWYFLEIYADAQAYQQHRNTPHFQDYLARTADMSTDKAFIPIKAVMLANKGGLMFHSDSQK</sequence>
<evidence type="ECO:0000313" key="3">
    <source>
        <dbReference type="EMBL" id="UOO81071.1"/>
    </source>
</evidence>
<protein>
    <submittedName>
        <fullName evidence="3">Antibiotic biosynthesis monooxygenase</fullName>
    </submittedName>
</protein>
<organism evidence="3 4">
    <name type="scientific">Uruburuella testudinis</name>
    <dbReference type="NCBI Taxonomy" id="1282863"/>
    <lineage>
        <taxon>Bacteria</taxon>
        <taxon>Pseudomonadati</taxon>
        <taxon>Pseudomonadota</taxon>
        <taxon>Betaproteobacteria</taxon>
        <taxon>Neisseriales</taxon>
        <taxon>Neisseriaceae</taxon>
        <taxon>Uruburuella</taxon>
    </lineage>
</organism>
<accession>A0ABY4DQA4</accession>
<evidence type="ECO:0000256" key="1">
    <source>
        <dbReference type="SAM" id="SignalP"/>
    </source>
</evidence>
<dbReference type="Gene3D" id="3.30.70.100">
    <property type="match status" value="1"/>
</dbReference>
<dbReference type="PANTHER" id="PTHR33336:SF3">
    <property type="entry name" value="ABM DOMAIN-CONTAINING PROTEIN"/>
    <property type="match status" value="1"/>
</dbReference>
<feature type="signal peptide" evidence="1">
    <location>
        <begin position="1"/>
        <end position="21"/>
    </location>
</feature>